<feature type="compositionally biased region" description="Low complexity" evidence="1">
    <location>
        <begin position="24"/>
        <end position="35"/>
    </location>
</feature>
<feature type="compositionally biased region" description="Polar residues" evidence="1">
    <location>
        <begin position="172"/>
        <end position="188"/>
    </location>
</feature>
<dbReference type="VEuPathDB" id="FungiDB:UMAG_10492"/>
<dbReference type="GeneID" id="23566519"/>
<feature type="compositionally biased region" description="Polar residues" evidence="1">
    <location>
        <begin position="210"/>
        <end position="221"/>
    </location>
</feature>
<evidence type="ECO:0000256" key="2">
    <source>
        <dbReference type="SAM" id="Phobius"/>
    </source>
</evidence>
<dbReference type="eggNOG" id="ENOG502QVFY">
    <property type="taxonomic scope" value="Eukaryota"/>
</dbReference>
<feature type="compositionally biased region" description="Polar residues" evidence="1">
    <location>
        <begin position="144"/>
        <end position="155"/>
    </location>
</feature>
<dbReference type="InParanoid" id="A0A0D1DX22"/>
<feature type="compositionally biased region" description="Low complexity" evidence="1">
    <location>
        <begin position="354"/>
        <end position="366"/>
    </location>
</feature>
<feature type="transmembrane region" description="Helical" evidence="2">
    <location>
        <begin position="848"/>
        <end position="869"/>
    </location>
</feature>
<feature type="compositionally biased region" description="Polar residues" evidence="1">
    <location>
        <begin position="1"/>
        <end position="12"/>
    </location>
</feature>
<feature type="transmembrane region" description="Helical" evidence="2">
    <location>
        <begin position="1004"/>
        <end position="1021"/>
    </location>
</feature>
<dbReference type="EMBL" id="CM003149">
    <property type="protein sequence ID" value="KIS68126.1"/>
    <property type="molecule type" value="Genomic_DNA"/>
</dbReference>
<evidence type="ECO:0000256" key="1">
    <source>
        <dbReference type="SAM" id="MobiDB-lite"/>
    </source>
</evidence>
<sequence>MPSLNHITQADPSDSERNPPPRPASLSLRAPRSASVQQLVSRWETQPLASLFPSSPSSSSTAPSNLTPLQTLSSNSALSSAPTHFGPTPAHRALLAAPVNATNATLGPLDWTPKYGLPAHHARPSPLCLATKHLPPSSPKSPSRANPFSDSNRISLDSPHQRHHLMPLRSVQPAQTIPSPISPSSDAGRSSHLERPPPSPSPFSPASQPDTPQSTIDTVASKTPIPKHTAPALDQTGLAPSTYTQPSTESNLDASTVPDTHVNQLSNHFSSQNERSDVPLPAGPRPSRPGTNKLSDVPRNHVVPLATKDGLVKPSSNTHIFDLDAKVPLGTSKYLPSSFRQNASVQPAPIPQRSSSHLSATSTTTLGAQPAESWCAEDSSSIPLLPASSIQANAPISSSVKAQATLWKDLVSNEISRDAVDSNDDAHLLPVSADQVFRRDAAPIHLPALEEYLRNPFLFGDPVFTDSHLVCTDQEKQLFGLDQALLPQTASESPLSSRLGALDIDKSHLGQSRTKSRLAQLEVAGGQIHCPALLYPSSIDPAGTSRSERALRRRTVAQVSKQRSSSSQPSKPNHSKHNTESDTDDADRLLASSTGRKTSRRDEILDKLADDVTVVNAQDERALESDDDATLKADDAFEAEKVASRISARLTKSRDASTQSGISEPPCEGVSSKLSTVSNPVTRKQMFPPLMLLKENNLDELKSNAIGPRKPPGGIWAVGWLGIIFDIVIGVEGSTFAAGILRLESLRDLFQMMTIQLHFQRYFDSSDPTSTASKVFKFLLQTLPAVLGFDLVSVFGYAVIFFVVWIIITALALWRFWLMTKAHNPNKTVEGYDSQGWIYKSASRGTRFANTCLVFVLGLLYLPLSKLAIDALVWSSDFWPVPNPYKGGIDDPVPGALLGDPDIWHAPLDFCYTTTMRKDAFNWAYIILPMAVLTIVFYTLWYPYKLMMTIKEMLPNVSKFNELGRKRSEEEMQIYYQRLLNRDKSPFNFLYNSYHRRWGYYKPLYILLFKLSNLVIIGVLAKDNCLFRSYPTRTMLVVQQGTLIAVMASLLGLHLLLRPFVDKIGNRSEMVSRVGYVCTAIIGLLVALNVQGSTVYNTTILYIIQGFTYCANIYFALIGMSFVAHQVKRWQSRVDYTIDIFSPVLDITKHIKRRVWEETLSILILCGREYHMPLEQVIAFSVSDDEQWPPYLIDFQGSVAERHIENLKIVKQIGIEAYRDQVDVSRTQQGMRRQRLLRTIQSDFAGPDAYWRPTEPPFASGVMSFFGKAFLVPFPPTLVMRYDEGNQHEVTLSRIEDLEAFVDQNSDPKIVSKKMVRQALRALEGQKVFCPYVCNIQIGDATSGMAFVDKLFGRISERRKALPRFGVRASAAGGRSEYVLATPISYVEGTLKIERRNEFVWAGYNFDGGFQVSIVFEEGRMKQASGGITLVRRQVEVSASRAFGLSEDFEMNATLSRFLQDNERLVIERVGLVDKALRKYRRHFEREAQWKERVLPYSFLTDVFDNDGLSPLGLRMALVETGCARSMRNLPVQYEGSITLMYERLAAINRSAVHRFWWMFFDELWRLNSNDYSQLRKFRRSFSPQYPSSIAYRPMPRSELERFLHKRGLWKKAGANGGPFNRGLLNRIYFSLNEIVFAGHHDGRLIKPRRGWSDQHGQGAHKSDARHQDAFLDAVDSELCRAATIKVGLGHDATQARRQDFCTIDNQACSWLDVASAGHARQDRSWGMTANASITPSQYTGGGTAYSTDSVVVRTAYRWEQRMHAHATDTAWQRFKVRALQWLSLHPVVLNLEREKLYLYLKLVRVDDAPSRSERYELLKPSSRQPYT</sequence>
<feature type="transmembrane region" description="Helical" evidence="2">
    <location>
        <begin position="1102"/>
        <end position="1123"/>
    </location>
</feature>
<organism evidence="3 4">
    <name type="scientific">Mycosarcoma maydis</name>
    <name type="common">Corn smut fungus</name>
    <name type="synonym">Ustilago maydis</name>
    <dbReference type="NCBI Taxonomy" id="5270"/>
    <lineage>
        <taxon>Eukaryota</taxon>
        <taxon>Fungi</taxon>
        <taxon>Dikarya</taxon>
        <taxon>Basidiomycota</taxon>
        <taxon>Ustilaginomycotina</taxon>
        <taxon>Ustilaginomycetes</taxon>
        <taxon>Ustilaginales</taxon>
        <taxon>Ustilaginaceae</taxon>
        <taxon>Mycosarcoma</taxon>
    </lineage>
</organism>
<keyword evidence="2" id="KW-1133">Transmembrane helix</keyword>
<keyword evidence="2" id="KW-0472">Membrane</keyword>
<feature type="region of interest" description="Disordered" evidence="1">
    <location>
        <begin position="127"/>
        <end position="299"/>
    </location>
</feature>
<feature type="compositionally biased region" description="Polar residues" evidence="1">
    <location>
        <begin position="70"/>
        <end position="82"/>
    </location>
</feature>
<keyword evidence="2" id="KW-0812">Transmembrane</keyword>
<dbReference type="KEGG" id="uma:UMAG_10492"/>
<feature type="region of interest" description="Disordered" evidence="1">
    <location>
        <begin position="651"/>
        <end position="675"/>
    </location>
</feature>
<proteinExistence type="predicted"/>
<dbReference type="OrthoDB" id="10261361at2759"/>
<feature type="region of interest" description="Disordered" evidence="1">
    <location>
        <begin position="1"/>
        <end position="85"/>
    </location>
</feature>
<name>A0A0D1DX22_MYCMD</name>
<keyword evidence="4" id="KW-1185">Reference proteome</keyword>
<feature type="transmembrane region" description="Helical" evidence="2">
    <location>
        <begin position="794"/>
        <end position="817"/>
    </location>
</feature>
<feature type="compositionally biased region" description="Low complexity" evidence="1">
    <location>
        <begin position="560"/>
        <end position="572"/>
    </location>
</feature>
<protein>
    <submittedName>
        <fullName evidence="3">Uncharacterized protein</fullName>
    </submittedName>
</protein>
<feature type="region of interest" description="Disordered" evidence="1">
    <location>
        <begin position="534"/>
        <end position="587"/>
    </location>
</feature>
<feature type="transmembrane region" description="Helical" evidence="2">
    <location>
        <begin position="1073"/>
        <end position="1090"/>
    </location>
</feature>
<evidence type="ECO:0000313" key="3">
    <source>
        <dbReference type="EMBL" id="KIS68126.1"/>
    </source>
</evidence>
<feature type="region of interest" description="Disordered" evidence="1">
    <location>
        <begin position="343"/>
        <end position="372"/>
    </location>
</feature>
<evidence type="ECO:0000313" key="4">
    <source>
        <dbReference type="Proteomes" id="UP000000561"/>
    </source>
</evidence>
<feature type="compositionally biased region" description="Low complexity" evidence="1">
    <location>
        <begin position="47"/>
        <end position="69"/>
    </location>
</feature>
<feature type="compositionally biased region" description="Polar residues" evidence="1">
    <location>
        <begin position="238"/>
        <end position="273"/>
    </location>
</feature>
<feature type="transmembrane region" description="Helical" evidence="2">
    <location>
        <begin position="923"/>
        <end position="944"/>
    </location>
</feature>
<dbReference type="STRING" id="237631.A0A0D1DX22"/>
<accession>A0A0D1DX22</accession>
<dbReference type="PANTHER" id="PTHR24216">
    <property type="entry name" value="PAXILLIN-RELATED"/>
    <property type="match status" value="1"/>
</dbReference>
<gene>
    <name evidence="3" type="ORF">UMAG_10492</name>
</gene>
<dbReference type="RefSeq" id="XP_011390315.1">
    <property type="nucleotide sequence ID" value="XM_011392013.1"/>
</dbReference>
<dbReference type="Proteomes" id="UP000000561">
    <property type="component" value="Chromosome 10"/>
</dbReference>
<reference evidence="3 4" key="1">
    <citation type="journal article" date="2006" name="Nature">
        <title>Insights from the genome of the biotrophic fungal plant pathogen Ustilago maydis.</title>
        <authorList>
            <person name="Kamper J."/>
            <person name="Kahmann R."/>
            <person name="Bolker M."/>
            <person name="Ma L.J."/>
            <person name="Brefort T."/>
            <person name="Saville B.J."/>
            <person name="Banuett F."/>
            <person name="Kronstad J.W."/>
            <person name="Gold S.E."/>
            <person name="Muller O."/>
            <person name="Perlin M.H."/>
            <person name="Wosten H.A."/>
            <person name="de Vries R."/>
            <person name="Ruiz-Herrera J."/>
            <person name="Reynaga-Pena C.G."/>
            <person name="Snetselaar K."/>
            <person name="McCann M."/>
            <person name="Perez-Martin J."/>
            <person name="Feldbrugge M."/>
            <person name="Basse C.W."/>
            <person name="Steinberg G."/>
            <person name="Ibeas J.I."/>
            <person name="Holloman W."/>
            <person name="Guzman P."/>
            <person name="Farman M."/>
            <person name="Stajich J.E."/>
            <person name="Sentandreu R."/>
            <person name="Gonzalez-Prieto J.M."/>
            <person name="Kennell J.C."/>
            <person name="Molina L."/>
            <person name="Schirawski J."/>
            <person name="Mendoza-Mendoza A."/>
            <person name="Greilinger D."/>
            <person name="Munch K."/>
            <person name="Rossel N."/>
            <person name="Scherer M."/>
            <person name="Vranes M."/>
            <person name="Ladendorf O."/>
            <person name="Vincon V."/>
            <person name="Fuchs U."/>
            <person name="Sandrock B."/>
            <person name="Meng S."/>
            <person name="Ho E.C."/>
            <person name="Cahill M.J."/>
            <person name="Boyce K.J."/>
            <person name="Klose J."/>
            <person name="Klosterman S.J."/>
            <person name="Deelstra H.J."/>
            <person name="Ortiz-Castellanos L."/>
            <person name="Li W."/>
            <person name="Sanchez-Alonso P."/>
            <person name="Schreier P.H."/>
            <person name="Hauser-Hahn I."/>
            <person name="Vaupel M."/>
            <person name="Koopmann E."/>
            <person name="Friedrich G."/>
            <person name="Voss H."/>
            <person name="Schluter T."/>
            <person name="Margolis J."/>
            <person name="Platt D."/>
            <person name="Swimmer C."/>
            <person name="Gnirke A."/>
            <person name="Chen F."/>
            <person name="Vysotskaia V."/>
            <person name="Mannhaupt G."/>
            <person name="Guldener U."/>
            <person name="Munsterkotter M."/>
            <person name="Haase D."/>
            <person name="Oesterheld M."/>
            <person name="Mewes H.W."/>
            <person name="Mauceli E.W."/>
            <person name="DeCaprio D."/>
            <person name="Wade C.M."/>
            <person name="Butler J."/>
            <person name="Young S."/>
            <person name="Jaffe D.B."/>
            <person name="Calvo S."/>
            <person name="Nusbaum C."/>
            <person name="Galagan J."/>
            <person name="Birren B.W."/>
        </authorList>
    </citation>
    <scope>NUCLEOTIDE SEQUENCE [LARGE SCALE GENOMIC DNA]</scope>
    <source>
        <strain evidence="4">DSM 14603 / FGSC 9021 / UM521</strain>
    </source>
</reference>
<feature type="transmembrane region" description="Helical" evidence="2">
    <location>
        <begin position="1041"/>
        <end position="1061"/>
    </location>
</feature>